<name>A0A1G9TLX7_9FIRM</name>
<dbReference type="InterPro" id="IPR010023">
    <property type="entry name" value="KdsC_fam"/>
</dbReference>
<evidence type="ECO:0000256" key="3">
    <source>
        <dbReference type="ARBA" id="ARBA00011881"/>
    </source>
</evidence>
<gene>
    <name evidence="8" type="ORF">SAMN05660299_00980</name>
</gene>
<dbReference type="NCBIfam" id="TIGR01670">
    <property type="entry name" value="KdsC-phosphatas"/>
    <property type="match status" value="1"/>
</dbReference>
<feature type="binding site" evidence="7">
    <location>
        <position position="13"/>
    </location>
    <ligand>
        <name>Mg(2+)</name>
        <dbReference type="ChEBI" id="CHEBI:18420"/>
    </ligand>
</feature>
<evidence type="ECO:0000256" key="1">
    <source>
        <dbReference type="ARBA" id="ARBA00001946"/>
    </source>
</evidence>
<evidence type="ECO:0000256" key="5">
    <source>
        <dbReference type="ARBA" id="ARBA00022801"/>
    </source>
</evidence>
<dbReference type="Gene3D" id="3.40.50.1000">
    <property type="entry name" value="HAD superfamily/HAD-like"/>
    <property type="match status" value="1"/>
</dbReference>
<dbReference type="Proteomes" id="UP000199309">
    <property type="component" value="Unassembled WGS sequence"/>
</dbReference>
<dbReference type="InterPro" id="IPR023214">
    <property type="entry name" value="HAD_sf"/>
</dbReference>
<evidence type="ECO:0000313" key="8">
    <source>
        <dbReference type="EMBL" id="SDM48414.1"/>
    </source>
</evidence>
<dbReference type="SFLD" id="SFLDG01138">
    <property type="entry name" value="C1.6.2:_Deoxy-d-mannose-octulo"/>
    <property type="match status" value="1"/>
</dbReference>
<dbReference type="EMBL" id="FNHQ01000007">
    <property type="protein sequence ID" value="SDM48414.1"/>
    <property type="molecule type" value="Genomic_DNA"/>
</dbReference>
<dbReference type="Pfam" id="PF08282">
    <property type="entry name" value="Hydrolase_3"/>
    <property type="match status" value="1"/>
</dbReference>
<accession>A0A1G9TLX7</accession>
<dbReference type="SUPFAM" id="SSF56784">
    <property type="entry name" value="HAD-like"/>
    <property type="match status" value="1"/>
</dbReference>
<dbReference type="GO" id="GO:0046872">
    <property type="term" value="F:metal ion binding"/>
    <property type="evidence" value="ECO:0007669"/>
    <property type="project" value="UniProtKB-KW"/>
</dbReference>
<comment type="cofactor">
    <cofactor evidence="1 7">
        <name>Mg(2+)</name>
        <dbReference type="ChEBI" id="CHEBI:18420"/>
    </cofactor>
</comment>
<protein>
    <submittedName>
        <fullName evidence="8">3-deoxy-D-manno-octulosonate 8-phosphate phosphatase (KDO 8-P phosphatase)</fullName>
    </submittedName>
</protein>
<dbReference type="InterPro" id="IPR036412">
    <property type="entry name" value="HAD-like_sf"/>
</dbReference>
<feature type="binding site" evidence="7">
    <location>
        <position position="15"/>
    </location>
    <ligand>
        <name>substrate</name>
    </ligand>
</feature>
<dbReference type="STRING" id="349095.SAMN05660299_00980"/>
<evidence type="ECO:0000256" key="2">
    <source>
        <dbReference type="ARBA" id="ARBA00005893"/>
    </source>
</evidence>
<dbReference type="PANTHER" id="PTHR21485:SF3">
    <property type="entry name" value="N-ACYLNEURAMINATE CYTIDYLYLTRANSFERASE"/>
    <property type="match status" value="1"/>
</dbReference>
<feature type="binding site" evidence="7">
    <location>
        <position position="106"/>
    </location>
    <ligand>
        <name>Mg(2+)</name>
        <dbReference type="ChEBI" id="CHEBI:18420"/>
    </ligand>
</feature>
<keyword evidence="6 7" id="KW-0460">Magnesium</keyword>
<dbReference type="SFLD" id="SFLDG01136">
    <property type="entry name" value="C1.6:_Phosphoserine_Phosphatas"/>
    <property type="match status" value="1"/>
</dbReference>
<dbReference type="AlphaFoldDB" id="A0A1G9TLX7"/>
<evidence type="ECO:0000256" key="6">
    <source>
        <dbReference type="ARBA" id="ARBA00022842"/>
    </source>
</evidence>
<comment type="similarity">
    <text evidence="2">Belongs to the KdsC family.</text>
</comment>
<dbReference type="PANTHER" id="PTHR21485">
    <property type="entry name" value="HAD SUPERFAMILY MEMBERS CMAS AND KDSC"/>
    <property type="match status" value="1"/>
</dbReference>
<dbReference type="RefSeq" id="WP_091648725.1">
    <property type="nucleotide sequence ID" value="NZ_FNHQ01000007.1"/>
</dbReference>
<dbReference type="SFLD" id="SFLDS00003">
    <property type="entry name" value="Haloacid_Dehalogenase"/>
    <property type="match status" value="1"/>
</dbReference>
<organism evidence="8 9">
    <name type="scientific">Megasphaera paucivorans</name>
    <dbReference type="NCBI Taxonomy" id="349095"/>
    <lineage>
        <taxon>Bacteria</taxon>
        <taxon>Bacillati</taxon>
        <taxon>Bacillota</taxon>
        <taxon>Negativicutes</taxon>
        <taxon>Veillonellales</taxon>
        <taxon>Veillonellaceae</taxon>
        <taxon>Megasphaera</taxon>
    </lineage>
</organism>
<dbReference type="PIRSF" id="PIRSF006118">
    <property type="entry name" value="KDO8-P_Ptase"/>
    <property type="match status" value="1"/>
</dbReference>
<dbReference type="OrthoDB" id="9805604at2"/>
<keyword evidence="5" id="KW-0378">Hydrolase</keyword>
<proteinExistence type="inferred from homology"/>
<evidence type="ECO:0000313" key="9">
    <source>
        <dbReference type="Proteomes" id="UP000199309"/>
    </source>
</evidence>
<reference evidence="8 9" key="1">
    <citation type="submission" date="2016-10" db="EMBL/GenBank/DDBJ databases">
        <authorList>
            <person name="de Groot N.N."/>
        </authorList>
    </citation>
    <scope>NUCLEOTIDE SEQUENCE [LARGE SCALE GENOMIC DNA]</scope>
    <source>
        <strain evidence="8 9">DSM 16981</strain>
    </source>
</reference>
<keyword evidence="9" id="KW-1185">Reference proteome</keyword>
<dbReference type="InterPro" id="IPR050793">
    <property type="entry name" value="CMP-NeuNAc_synthase"/>
</dbReference>
<sequence>MKYLTQIKLLALDVDGVLTDGIIYYGLMGDSMKGFSAHDGMGISLARAGGLKTALITGRRSPMVEQRARDLHIDYVIQDAADKLAEMQKLCSAQGLTLKEVAYMGDDLNDVELISHVGFGAAPNDACEEAKRNAAFVSAYNGGHGALRELVEYILKGQDKWAHILRQYKSGRVDIKQ</sequence>
<dbReference type="CDD" id="cd01630">
    <property type="entry name" value="HAD_KDO-like"/>
    <property type="match status" value="1"/>
</dbReference>
<dbReference type="GO" id="GO:0016788">
    <property type="term" value="F:hydrolase activity, acting on ester bonds"/>
    <property type="evidence" value="ECO:0007669"/>
    <property type="project" value="InterPro"/>
</dbReference>
<comment type="subunit">
    <text evidence="3">Homotetramer.</text>
</comment>
<evidence type="ECO:0000256" key="7">
    <source>
        <dbReference type="PIRSR" id="PIRSR006118-2"/>
    </source>
</evidence>
<evidence type="ECO:0000256" key="4">
    <source>
        <dbReference type="ARBA" id="ARBA00022723"/>
    </source>
</evidence>
<dbReference type="FunFam" id="3.40.50.1000:FF:000029">
    <property type="entry name" value="3-deoxy-D-manno-octulosonate 8-phosphate phosphatase KdsC"/>
    <property type="match status" value="1"/>
</dbReference>
<dbReference type="GO" id="GO:0008781">
    <property type="term" value="F:N-acylneuraminate cytidylyltransferase activity"/>
    <property type="evidence" value="ECO:0007669"/>
    <property type="project" value="TreeGrafter"/>
</dbReference>
<keyword evidence="4 7" id="KW-0479">Metal-binding</keyword>